<name>A0A316UVV6_9BASI</name>
<dbReference type="GO" id="GO:0006879">
    <property type="term" value="P:intracellular iron ion homeostasis"/>
    <property type="evidence" value="ECO:0007669"/>
    <property type="project" value="TreeGrafter"/>
</dbReference>
<dbReference type="Pfam" id="PF00462">
    <property type="entry name" value="Glutaredoxin"/>
    <property type="match status" value="1"/>
</dbReference>
<dbReference type="CDD" id="cd03028">
    <property type="entry name" value="GRX_PICOT_like"/>
    <property type="match status" value="1"/>
</dbReference>
<keyword evidence="4" id="KW-0411">Iron-sulfur</keyword>
<dbReference type="RefSeq" id="XP_025363540.1">
    <property type="nucleotide sequence ID" value="XM_025504341.1"/>
</dbReference>
<dbReference type="InterPro" id="IPR002109">
    <property type="entry name" value="Glutaredoxin"/>
</dbReference>
<evidence type="ECO:0000313" key="8">
    <source>
        <dbReference type="EMBL" id="PWN28928.1"/>
    </source>
</evidence>
<evidence type="ECO:0000313" key="9">
    <source>
        <dbReference type="Proteomes" id="UP000245884"/>
    </source>
</evidence>
<dbReference type="OrthoDB" id="415696at2759"/>
<dbReference type="CDD" id="cd02984">
    <property type="entry name" value="TRX_PICOT"/>
    <property type="match status" value="1"/>
</dbReference>
<sequence>MTTATAPTSPDLPNLVSIESPEEFTSTMNADLDRISVLNFWAPWAEPCQQMNQVIKELAAKYPKVWFLSVEAESQPDVSESFDVDSVPTFVLLRGHTLLSRVSGANASLLASALASHAASGSSTSTNGGAANQPSSSTTSQPRAAPSTYQGAIEGSVGDHSLHKPPQNETEEELFERCKKIMSSNKVVLFMKGNPDQPKCGFSQKTVALLKSEGVAFGTFDILQDEAVRQGMKKLNDWPTFPQIFVGGELIGGLDILKEQIET</sequence>
<dbReference type="InterPro" id="IPR004480">
    <property type="entry name" value="Monothiol_GRX-rel"/>
</dbReference>
<feature type="domain" description="Thioredoxin" evidence="7">
    <location>
        <begin position="1"/>
        <end position="119"/>
    </location>
</feature>
<dbReference type="InterPro" id="IPR013766">
    <property type="entry name" value="Thioredoxin_domain"/>
</dbReference>
<dbReference type="InterPro" id="IPR036249">
    <property type="entry name" value="Thioredoxin-like_sf"/>
</dbReference>
<gene>
    <name evidence="8" type="ORF">BDZ90DRAFT_217946</name>
</gene>
<dbReference type="GO" id="GO:0005634">
    <property type="term" value="C:nucleus"/>
    <property type="evidence" value="ECO:0007669"/>
    <property type="project" value="TreeGrafter"/>
</dbReference>
<evidence type="ECO:0000259" key="7">
    <source>
        <dbReference type="PROSITE" id="PS51352"/>
    </source>
</evidence>
<proteinExistence type="inferred from homology"/>
<reference evidence="8 9" key="1">
    <citation type="journal article" date="2018" name="Mol. Biol. Evol.">
        <title>Broad Genomic Sampling Reveals a Smut Pathogenic Ancestry of the Fungal Clade Ustilaginomycotina.</title>
        <authorList>
            <person name="Kijpornyongpan T."/>
            <person name="Mondo S.J."/>
            <person name="Barry K."/>
            <person name="Sandor L."/>
            <person name="Lee J."/>
            <person name="Lipzen A."/>
            <person name="Pangilinan J."/>
            <person name="LaButti K."/>
            <person name="Hainaut M."/>
            <person name="Henrissat B."/>
            <person name="Grigoriev I.V."/>
            <person name="Spatafora J.W."/>
            <person name="Aime M.C."/>
        </authorList>
    </citation>
    <scope>NUCLEOTIDE SEQUENCE [LARGE SCALE GENOMIC DNA]</scope>
    <source>
        <strain evidence="8 9">MCA 5214</strain>
    </source>
</reference>
<accession>A0A316UVV6</accession>
<dbReference type="InterPro" id="IPR033658">
    <property type="entry name" value="GRX_PICOT-like"/>
</dbReference>
<dbReference type="PANTHER" id="PTHR10293">
    <property type="entry name" value="GLUTAREDOXIN FAMILY MEMBER"/>
    <property type="match status" value="1"/>
</dbReference>
<dbReference type="GO" id="GO:0046872">
    <property type="term" value="F:metal ion binding"/>
    <property type="evidence" value="ECO:0007669"/>
    <property type="project" value="UniProtKB-KW"/>
</dbReference>
<organism evidence="8 9">
    <name type="scientific">Jaminaea rosea</name>
    <dbReference type="NCBI Taxonomy" id="1569628"/>
    <lineage>
        <taxon>Eukaryota</taxon>
        <taxon>Fungi</taxon>
        <taxon>Dikarya</taxon>
        <taxon>Basidiomycota</taxon>
        <taxon>Ustilaginomycotina</taxon>
        <taxon>Exobasidiomycetes</taxon>
        <taxon>Microstromatales</taxon>
        <taxon>Microstromatales incertae sedis</taxon>
        <taxon>Jaminaea</taxon>
    </lineage>
</organism>
<evidence type="ECO:0000256" key="1">
    <source>
        <dbReference type="ARBA" id="ARBA00009630"/>
    </source>
</evidence>
<feature type="compositionally biased region" description="Polar residues" evidence="6">
    <location>
        <begin position="133"/>
        <end position="150"/>
    </location>
</feature>
<dbReference type="PROSITE" id="PS51352">
    <property type="entry name" value="THIOREDOXIN_2"/>
    <property type="match status" value="1"/>
</dbReference>
<dbReference type="Pfam" id="PF00085">
    <property type="entry name" value="Thioredoxin"/>
    <property type="match status" value="1"/>
</dbReference>
<evidence type="ECO:0000256" key="6">
    <source>
        <dbReference type="SAM" id="MobiDB-lite"/>
    </source>
</evidence>
<dbReference type="EMBL" id="KZ819664">
    <property type="protein sequence ID" value="PWN28928.1"/>
    <property type="molecule type" value="Genomic_DNA"/>
</dbReference>
<dbReference type="GeneID" id="37026164"/>
<keyword evidence="9" id="KW-1185">Reference proteome</keyword>
<dbReference type="Gene3D" id="3.40.30.10">
    <property type="entry name" value="Glutaredoxin"/>
    <property type="match status" value="2"/>
</dbReference>
<dbReference type="AlphaFoldDB" id="A0A316UVV6"/>
<protein>
    <submittedName>
        <fullName evidence="8">Glutaredoxin</fullName>
    </submittedName>
</protein>
<evidence type="ECO:0000256" key="4">
    <source>
        <dbReference type="ARBA" id="ARBA00023014"/>
    </source>
</evidence>
<dbReference type="FunFam" id="3.40.30.10:FF:000092">
    <property type="entry name" value="Monothiol glutaredoxin"/>
    <property type="match status" value="1"/>
</dbReference>
<dbReference type="GO" id="GO:0015036">
    <property type="term" value="F:disulfide oxidoreductase activity"/>
    <property type="evidence" value="ECO:0007669"/>
    <property type="project" value="UniProtKB-ARBA"/>
</dbReference>
<evidence type="ECO:0000256" key="2">
    <source>
        <dbReference type="ARBA" id="ARBA00022723"/>
    </source>
</evidence>
<dbReference type="STRING" id="1569628.A0A316UVV6"/>
<feature type="compositionally biased region" description="Low complexity" evidence="6">
    <location>
        <begin position="120"/>
        <end position="132"/>
    </location>
</feature>
<dbReference type="GO" id="GO:0005829">
    <property type="term" value="C:cytosol"/>
    <property type="evidence" value="ECO:0007669"/>
    <property type="project" value="TreeGrafter"/>
</dbReference>
<dbReference type="GO" id="GO:0051537">
    <property type="term" value="F:2 iron, 2 sulfur cluster binding"/>
    <property type="evidence" value="ECO:0007669"/>
    <property type="project" value="TreeGrafter"/>
</dbReference>
<evidence type="ECO:0000256" key="5">
    <source>
        <dbReference type="ARBA" id="ARBA00055846"/>
    </source>
</evidence>
<dbReference type="FunFam" id="3.40.30.10:FF:000012">
    <property type="entry name" value="Monothiol glutaredoxin"/>
    <property type="match status" value="1"/>
</dbReference>
<feature type="region of interest" description="Disordered" evidence="6">
    <location>
        <begin position="120"/>
        <end position="172"/>
    </location>
</feature>
<comment type="function">
    <text evidence="5">Monothiol glutaredoxin involved in the biogenesis of iron-sulfur clusters. Binds one iron-sulfur cluster per dimer. The iron-sulfur cluster is bound between subunits, and is complexed by a bound glutathione and a cysteine residue from each subunit.</text>
</comment>
<keyword evidence="3" id="KW-0408">Iron</keyword>
<comment type="similarity">
    <text evidence="1">Belongs to the glutaredoxin family. Monothiol subfamily.</text>
</comment>
<dbReference type="PANTHER" id="PTHR10293:SF73">
    <property type="entry name" value="GLUTAREDOXIN-3"/>
    <property type="match status" value="1"/>
</dbReference>
<evidence type="ECO:0000256" key="3">
    <source>
        <dbReference type="ARBA" id="ARBA00023004"/>
    </source>
</evidence>
<keyword evidence="2" id="KW-0479">Metal-binding</keyword>
<dbReference type="PROSITE" id="PS51354">
    <property type="entry name" value="GLUTAREDOXIN_2"/>
    <property type="match status" value="1"/>
</dbReference>
<dbReference type="SUPFAM" id="SSF52833">
    <property type="entry name" value="Thioredoxin-like"/>
    <property type="match status" value="2"/>
</dbReference>
<dbReference type="Proteomes" id="UP000245884">
    <property type="component" value="Unassembled WGS sequence"/>
</dbReference>